<dbReference type="EMBL" id="CP149822">
    <property type="protein sequence ID" value="WZN41195.1"/>
    <property type="molecule type" value="Genomic_DNA"/>
</dbReference>
<protein>
    <submittedName>
        <fullName evidence="2">Thiol-disulfide oxidoreductase DCC family protein</fullName>
    </submittedName>
</protein>
<accession>A0ABZ2YPQ9</accession>
<keyword evidence="1" id="KW-0812">Transmembrane</keyword>
<gene>
    <name evidence="2" type="ORF">WJU16_24840</name>
</gene>
<proteinExistence type="predicted"/>
<dbReference type="InterPro" id="IPR052927">
    <property type="entry name" value="DCC_oxidoreductase"/>
</dbReference>
<evidence type="ECO:0000313" key="3">
    <source>
        <dbReference type="Proteomes" id="UP001485459"/>
    </source>
</evidence>
<dbReference type="PANTHER" id="PTHR33639:SF2">
    <property type="entry name" value="DUF393 DOMAIN-CONTAINING PROTEIN"/>
    <property type="match status" value="1"/>
</dbReference>
<feature type="transmembrane region" description="Helical" evidence="1">
    <location>
        <begin position="87"/>
        <end position="107"/>
    </location>
</feature>
<keyword evidence="3" id="KW-1185">Reference proteome</keyword>
<evidence type="ECO:0000313" key="2">
    <source>
        <dbReference type="EMBL" id="WZN41195.1"/>
    </source>
</evidence>
<organism evidence="2 3">
    <name type="scientific">Chitinophaga pollutisoli</name>
    <dbReference type="NCBI Taxonomy" id="3133966"/>
    <lineage>
        <taxon>Bacteria</taxon>
        <taxon>Pseudomonadati</taxon>
        <taxon>Bacteroidota</taxon>
        <taxon>Chitinophagia</taxon>
        <taxon>Chitinophagales</taxon>
        <taxon>Chitinophagaceae</taxon>
        <taxon>Chitinophaga</taxon>
    </lineage>
</organism>
<reference evidence="3" key="1">
    <citation type="submission" date="2024-03" db="EMBL/GenBank/DDBJ databases">
        <title>Chitinophaga horti sp. nov., isolated from garden soil.</title>
        <authorList>
            <person name="Lee D.S."/>
            <person name="Han D.M."/>
            <person name="Baek J.H."/>
            <person name="Choi D.G."/>
            <person name="Jeon J.H."/>
            <person name="Jeon C.O."/>
        </authorList>
    </citation>
    <scope>NUCLEOTIDE SEQUENCE [LARGE SCALE GENOMIC DNA]</scope>
    <source>
        <strain evidence="3">GPA1</strain>
    </source>
</reference>
<name>A0ABZ2YPQ9_9BACT</name>
<dbReference type="RefSeq" id="WP_341836051.1">
    <property type="nucleotide sequence ID" value="NZ_CP149822.1"/>
</dbReference>
<dbReference type="PANTHER" id="PTHR33639">
    <property type="entry name" value="THIOL-DISULFIDE OXIDOREDUCTASE DCC"/>
    <property type="match status" value="1"/>
</dbReference>
<keyword evidence="1" id="KW-1133">Transmembrane helix</keyword>
<keyword evidence="1" id="KW-0472">Membrane</keyword>
<dbReference type="Pfam" id="PF04134">
    <property type="entry name" value="DCC1-like"/>
    <property type="match status" value="1"/>
</dbReference>
<sequence>MEGKVVILFDGVCRFCNGSVNFVLRHDKAGRFRFAPLQSEAGQRLMAQHGIDRAKTDSFVLIRDGKPYLKSTAALRVARGLGFPWNLLWAFMIVPASIRNAIYDWIARNRYRWFGKMDACMVPDADMRGKFL</sequence>
<dbReference type="Proteomes" id="UP001485459">
    <property type="component" value="Chromosome"/>
</dbReference>
<evidence type="ECO:0000256" key="1">
    <source>
        <dbReference type="SAM" id="Phobius"/>
    </source>
</evidence>
<dbReference type="InterPro" id="IPR007263">
    <property type="entry name" value="DCC1-like"/>
</dbReference>